<keyword evidence="6" id="KW-0119">Carbohydrate metabolism</keyword>
<evidence type="ECO:0000256" key="2">
    <source>
        <dbReference type="ARBA" id="ARBA00001911"/>
    </source>
</evidence>
<proteinExistence type="inferred from homology"/>
<keyword evidence="13" id="KW-1185">Reference proteome</keyword>
<dbReference type="GO" id="GO:0005829">
    <property type="term" value="C:cytosol"/>
    <property type="evidence" value="ECO:0007669"/>
    <property type="project" value="TreeGrafter"/>
</dbReference>
<dbReference type="EMBL" id="JAEUBG010000936">
    <property type="protein sequence ID" value="KAH3687190.1"/>
    <property type="molecule type" value="Genomic_DNA"/>
</dbReference>
<dbReference type="InterPro" id="IPR036291">
    <property type="entry name" value="NAD(P)-bd_dom_sf"/>
</dbReference>
<evidence type="ECO:0000256" key="6">
    <source>
        <dbReference type="ARBA" id="ARBA00023144"/>
    </source>
</evidence>
<dbReference type="InterPro" id="IPR001509">
    <property type="entry name" value="Epimerase_deHydtase"/>
</dbReference>
<comment type="function">
    <text evidence="8">Mutarotase converts alpha-aldose to the beta-anomer. It is active on D-glucose, L-arabinose, D-xylose, D-galactose, maltose and lactose.</text>
</comment>
<feature type="domain" description="NAD-dependent epimerase/dehydratase" evidence="11">
    <location>
        <begin position="10"/>
        <end position="277"/>
    </location>
</feature>
<dbReference type="GO" id="GO:0006012">
    <property type="term" value="P:galactose metabolic process"/>
    <property type="evidence" value="ECO:0007669"/>
    <property type="project" value="UniProtKB-KW"/>
</dbReference>
<dbReference type="GO" id="GO:0003978">
    <property type="term" value="F:UDP-glucose 4-epimerase activity"/>
    <property type="evidence" value="ECO:0007669"/>
    <property type="project" value="UniProtKB-EC"/>
</dbReference>
<gene>
    <name evidence="12" type="ORF">WICPIJ_001820</name>
</gene>
<evidence type="ECO:0000256" key="1">
    <source>
        <dbReference type="ARBA" id="ARBA00000083"/>
    </source>
</evidence>
<dbReference type="Proteomes" id="UP000774326">
    <property type="component" value="Unassembled WGS sequence"/>
</dbReference>
<dbReference type="PANTHER" id="PTHR43725">
    <property type="entry name" value="UDP-GLUCOSE 4-EPIMERASE"/>
    <property type="match status" value="1"/>
</dbReference>
<evidence type="ECO:0000256" key="3">
    <source>
        <dbReference type="ARBA" id="ARBA00004947"/>
    </source>
</evidence>
<dbReference type="Pfam" id="PF01370">
    <property type="entry name" value="Epimerase"/>
    <property type="match status" value="1"/>
</dbReference>
<comment type="similarity">
    <text evidence="10">In the C-terminal section; belongs to the aldose epimerase family.</text>
</comment>
<reference evidence="12" key="2">
    <citation type="submission" date="2021-01" db="EMBL/GenBank/DDBJ databases">
        <authorList>
            <person name="Schikora-Tamarit M.A."/>
        </authorList>
    </citation>
    <scope>NUCLEOTIDE SEQUENCE</scope>
    <source>
        <strain evidence="12">CBS2887</strain>
    </source>
</reference>
<evidence type="ECO:0000259" key="11">
    <source>
        <dbReference type="Pfam" id="PF01370"/>
    </source>
</evidence>
<dbReference type="InterPro" id="IPR005886">
    <property type="entry name" value="UDP_G4E"/>
</dbReference>
<accession>A0A9P8QCV1</accession>
<evidence type="ECO:0000256" key="8">
    <source>
        <dbReference type="ARBA" id="ARBA00037676"/>
    </source>
</evidence>
<keyword evidence="6" id="KW-0299">Galactose metabolism</keyword>
<evidence type="ECO:0000256" key="10">
    <source>
        <dbReference type="ARBA" id="ARBA00038238"/>
    </source>
</evidence>
<dbReference type="PANTHER" id="PTHR43725:SF47">
    <property type="entry name" value="UDP-GLUCOSE 4-EPIMERASE"/>
    <property type="match status" value="1"/>
</dbReference>
<evidence type="ECO:0000256" key="7">
    <source>
        <dbReference type="ARBA" id="ARBA00023235"/>
    </source>
</evidence>
<dbReference type="NCBIfam" id="TIGR01179">
    <property type="entry name" value="galE"/>
    <property type="match status" value="1"/>
</dbReference>
<dbReference type="Gene3D" id="3.90.25.10">
    <property type="entry name" value="UDP-galactose 4-epimerase, domain 1"/>
    <property type="match status" value="1"/>
</dbReference>
<comment type="pathway">
    <text evidence="3">Carbohydrate metabolism; galactose metabolism.</text>
</comment>
<protein>
    <recommendedName>
        <fullName evidence="11">NAD-dependent epimerase/dehydratase domain-containing protein</fullName>
    </recommendedName>
</protein>
<evidence type="ECO:0000256" key="5">
    <source>
        <dbReference type="ARBA" id="ARBA00023027"/>
    </source>
</evidence>
<comment type="caution">
    <text evidence="12">The sequence shown here is derived from an EMBL/GenBank/DDBJ whole genome shotgun (WGS) entry which is preliminary data.</text>
</comment>
<comment type="catalytic activity">
    <reaction evidence="1">
        <text>UDP-alpha-D-glucose = UDP-alpha-D-galactose</text>
        <dbReference type="Rhea" id="RHEA:22168"/>
        <dbReference type="ChEBI" id="CHEBI:58885"/>
        <dbReference type="ChEBI" id="CHEBI:66914"/>
        <dbReference type="EC" id="5.1.3.2"/>
    </reaction>
</comment>
<keyword evidence="5" id="KW-0520">NAD</keyword>
<comment type="similarity">
    <text evidence="9">In the N-terminal section; belongs to the NAD(P)-dependent epimerase/dehydratase family.</text>
</comment>
<sequence>MTVADIKPYVLLTGGLGYIGSHTVIKLIQRHYNVVIFDNLVNSKVETLSRIQEVLSVESPELSNDGLLFFQVDLRQLDDMKEIIEREFVGKNRRITSIIHFAGLKSVNESVKDPLLYYDYNFVSSLNLLKLVQAYQIHHFIFSSSATVYGDVTKFENPSEYLPLRENQTTKIPINPYGNTKHLVERLLEDYANSNPDFQVGILRYFNPIGAHPSHLIGEDPLNEPLNLLPIIANYSKLNKTLKVYGGDYQTKDGTCIRDYIHIEDLSRGHVLALNKLELLGPITISQQAELDMTVNYHEWNLGKGVGYSVLDIIKQWNKSTGIQVNYEIVPRRDGDVEILVADVEKSEKELGFICQFDLKDACQDLWGWTSHYFNSLKLEK</sequence>
<reference evidence="12" key="1">
    <citation type="journal article" date="2021" name="Open Biol.">
        <title>Shared evolutionary footprints suggest mitochondrial oxidative damage underlies multiple complex I losses in fungi.</title>
        <authorList>
            <person name="Schikora-Tamarit M.A."/>
            <person name="Marcet-Houben M."/>
            <person name="Nosek J."/>
            <person name="Gabaldon T."/>
        </authorList>
    </citation>
    <scope>NUCLEOTIDE SEQUENCE</scope>
    <source>
        <strain evidence="12">CBS2887</strain>
    </source>
</reference>
<dbReference type="Gene3D" id="3.40.50.720">
    <property type="entry name" value="NAD(P)-binding Rossmann-like Domain"/>
    <property type="match status" value="1"/>
</dbReference>
<evidence type="ECO:0000313" key="13">
    <source>
        <dbReference type="Proteomes" id="UP000774326"/>
    </source>
</evidence>
<evidence type="ECO:0000256" key="9">
    <source>
        <dbReference type="ARBA" id="ARBA00037955"/>
    </source>
</evidence>
<evidence type="ECO:0000256" key="4">
    <source>
        <dbReference type="ARBA" id="ARBA00005028"/>
    </source>
</evidence>
<name>A0A9P8QCV1_WICPI</name>
<dbReference type="OrthoDB" id="9402762at2759"/>
<dbReference type="SUPFAM" id="SSF51735">
    <property type="entry name" value="NAD(P)-binding Rossmann-fold domains"/>
    <property type="match status" value="1"/>
</dbReference>
<comment type="cofactor">
    <cofactor evidence="2">
        <name>NAD(+)</name>
        <dbReference type="ChEBI" id="CHEBI:57540"/>
    </cofactor>
</comment>
<organism evidence="12 13">
    <name type="scientific">Wickerhamomyces pijperi</name>
    <name type="common">Yeast</name>
    <name type="synonym">Pichia pijperi</name>
    <dbReference type="NCBI Taxonomy" id="599730"/>
    <lineage>
        <taxon>Eukaryota</taxon>
        <taxon>Fungi</taxon>
        <taxon>Dikarya</taxon>
        <taxon>Ascomycota</taxon>
        <taxon>Saccharomycotina</taxon>
        <taxon>Saccharomycetes</taxon>
        <taxon>Phaffomycetales</taxon>
        <taxon>Wickerhamomycetaceae</taxon>
        <taxon>Wickerhamomyces</taxon>
    </lineage>
</organism>
<evidence type="ECO:0000313" key="12">
    <source>
        <dbReference type="EMBL" id="KAH3687190.1"/>
    </source>
</evidence>
<keyword evidence="7" id="KW-0413">Isomerase</keyword>
<comment type="pathway">
    <text evidence="4">Carbohydrate metabolism; hexose metabolism.</text>
</comment>
<dbReference type="AlphaFoldDB" id="A0A9P8QCV1"/>